<sequence length="170" mass="19020">MSKDYDTYEYEATSFDSPMETEFAFWEQSDDPFAPCPIRQLPQTHTYWQSQGAKKQCSYDLHEDFIHHAHRERSGFDDGGVSDIPSSPLSTLSCSTSSSRTSDSPVPSALFSGTEIQRRPSEAGSHHSTGSAHVYSSPVTPPPGQPKRQNVFSGLEKKYFMAIVEDQVQY</sequence>
<comment type="caution">
    <text evidence="2">The sequence shown here is derived from an EMBL/GenBank/DDBJ whole genome shotgun (WGS) entry which is preliminary data.</text>
</comment>
<dbReference type="Proteomes" id="UP000567179">
    <property type="component" value="Unassembled WGS sequence"/>
</dbReference>
<evidence type="ECO:0000256" key="1">
    <source>
        <dbReference type="SAM" id="MobiDB-lite"/>
    </source>
</evidence>
<evidence type="ECO:0000313" key="3">
    <source>
        <dbReference type="Proteomes" id="UP000567179"/>
    </source>
</evidence>
<reference evidence="2 3" key="1">
    <citation type="journal article" date="2020" name="ISME J.">
        <title>Uncovering the hidden diversity of litter-decomposition mechanisms in mushroom-forming fungi.</title>
        <authorList>
            <person name="Floudas D."/>
            <person name="Bentzer J."/>
            <person name="Ahren D."/>
            <person name="Johansson T."/>
            <person name="Persson P."/>
            <person name="Tunlid A."/>
        </authorList>
    </citation>
    <scope>NUCLEOTIDE SEQUENCE [LARGE SCALE GENOMIC DNA]</scope>
    <source>
        <strain evidence="2 3">CBS 101986</strain>
    </source>
</reference>
<dbReference type="EMBL" id="JAACJJ010000042">
    <property type="protein sequence ID" value="KAF5316749.1"/>
    <property type="molecule type" value="Genomic_DNA"/>
</dbReference>
<protein>
    <submittedName>
        <fullName evidence="2">Uncharacterized protein</fullName>
    </submittedName>
</protein>
<feature type="compositionally biased region" description="Low complexity" evidence="1">
    <location>
        <begin position="85"/>
        <end position="108"/>
    </location>
</feature>
<keyword evidence="3" id="KW-1185">Reference proteome</keyword>
<organism evidence="2 3">
    <name type="scientific">Psilocybe cf. subviscida</name>
    <dbReference type="NCBI Taxonomy" id="2480587"/>
    <lineage>
        <taxon>Eukaryota</taxon>
        <taxon>Fungi</taxon>
        <taxon>Dikarya</taxon>
        <taxon>Basidiomycota</taxon>
        <taxon>Agaricomycotina</taxon>
        <taxon>Agaricomycetes</taxon>
        <taxon>Agaricomycetidae</taxon>
        <taxon>Agaricales</taxon>
        <taxon>Agaricineae</taxon>
        <taxon>Strophariaceae</taxon>
        <taxon>Psilocybe</taxon>
    </lineage>
</organism>
<feature type="region of interest" description="Disordered" evidence="1">
    <location>
        <begin position="72"/>
        <end position="151"/>
    </location>
</feature>
<evidence type="ECO:0000313" key="2">
    <source>
        <dbReference type="EMBL" id="KAF5316749.1"/>
    </source>
</evidence>
<proteinExistence type="predicted"/>
<name>A0A8H5B517_9AGAR</name>
<dbReference type="AlphaFoldDB" id="A0A8H5B517"/>
<accession>A0A8H5B517</accession>
<feature type="compositionally biased region" description="Basic and acidic residues" evidence="1">
    <location>
        <begin position="116"/>
        <end position="125"/>
    </location>
</feature>
<gene>
    <name evidence="2" type="ORF">D9619_006482</name>
</gene>